<dbReference type="AlphaFoldDB" id="A0AAD5DBX1"/>
<keyword evidence="3" id="KW-1185">Reference proteome</keyword>
<proteinExistence type="predicted"/>
<accession>A0AAD5DBX1</accession>
<dbReference type="Proteomes" id="UP001206925">
    <property type="component" value="Unassembled WGS sequence"/>
</dbReference>
<feature type="compositionally biased region" description="Polar residues" evidence="1">
    <location>
        <begin position="107"/>
        <end position="118"/>
    </location>
</feature>
<reference evidence="2" key="1">
    <citation type="submission" date="2022-06" db="EMBL/GenBank/DDBJ databases">
        <title>Uncovering the hologenomic basis of an extraordinary plant invasion.</title>
        <authorList>
            <person name="Bieker V.C."/>
            <person name="Martin M.D."/>
            <person name="Gilbert T."/>
            <person name="Hodgins K."/>
            <person name="Battlay P."/>
            <person name="Petersen B."/>
            <person name="Wilson J."/>
        </authorList>
    </citation>
    <scope>NUCLEOTIDE SEQUENCE</scope>
    <source>
        <strain evidence="2">AA19_3_7</strain>
        <tissue evidence="2">Leaf</tissue>
    </source>
</reference>
<evidence type="ECO:0000313" key="2">
    <source>
        <dbReference type="EMBL" id="KAI7756619.1"/>
    </source>
</evidence>
<comment type="caution">
    <text evidence="2">The sequence shown here is derived from an EMBL/GenBank/DDBJ whole genome shotgun (WGS) entry which is preliminary data.</text>
</comment>
<name>A0AAD5DBX1_AMBAR</name>
<evidence type="ECO:0000256" key="1">
    <source>
        <dbReference type="SAM" id="MobiDB-lite"/>
    </source>
</evidence>
<evidence type="ECO:0000313" key="3">
    <source>
        <dbReference type="Proteomes" id="UP001206925"/>
    </source>
</evidence>
<dbReference type="EMBL" id="JAMZMK010000329">
    <property type="protein sequence ID" value="KAI7756619.1"/>
    <property type="molecule type" value="Genomic_DNA"/>
</dbReference>
<sequence>MDDEWDLHAVVRGCTATSAAAVSATTSEDYDDGCYSLESLASGNESIPFAFSTAGNVYGGLEDVYKAGCGLQPLSTAGETSSSTDTIAIGIDGDQGLCDEQLPMLTDSHSFSISSQSTRPRKRKNQEKRVQYNKGL</sequence>
<organism evidence="2 3">
    <name type="scientific">Ambrosia artemisiifolia</name>
    <name type="common">Common ragweed</name>
    <dbReference type="NCBI Taxonomy" id="4212"/>
    <lineage>
        <taxon>Eukaryota</taxon>
        <taxon>Viridiplantae</taxon>
        <taxon>Streptophyta</taxon>
        <taxon>Embryophyta</taxon>
        <taxon>Tracheophyta</taxon>
        <taxon>Spermatophyta</taxon>
        <taxon>Magnoliopsida</taxon>
        <taxon>eudicotyledons</taxon>
        <taxon>Gunneridae</taxon>
        <taxon>Pentapetalae</taxon>
        <taxon>asterids</taxon>
        <taxon>campanulids</taxon>
        <taxon>Asterales</taxon>
        <taxon>Asteraceae</taxon>
        <taxon>Asteroideae</taxon>
        <taxon>Heliantheae alliance</taxon>
        <taxon>Heliantheae</taxon>
        <taxon>Ambrosia</taxon>
    </lineage>
</organism>
<gene>
    <name evidence="2" type="ORF">M8C21_021370</name>
</gene>
<feature type="region of interest" description="Disordered" evidence="1">
    <location>
        <begin position="107"/>
        <end position="136"/>
    </location>
</feature>
<protein>
    <submittedName>
        <fullName evidence="2">Uncharacterized protein</fullName>
    </submittedName>
</protein>